<accession>A0AAV4YBW6</accession>
<dbReference type="Proteomes" id="UP001054945">
    <property type="component" value="Unassembled WGS sequence"/>
</dbReference>
<sequence>MLVHPLPGRLRLFYPRTPFLIDGDSQPTSPQWRHGIPVCAPKMHRFSGLTQVFSFLSEEVSFHHYWMGLFRGLVGFLEAAVGHYFHPFRIEIGDAIYALLTRHSQDEGKEKFQCGLFFGTE</sequence>
<name>A0AAV4YBW6_CAEEX</name>
<evidence type="ECO:0000313" key="2">
    <source>
        <dbReference type="Proteomes" id="UP001054945"/>
    </source>
</evidence>
<dbReference type="AlphaFoldDB" id="A0AAV4YBW6"/>
<dbReference type="EMBL" id="BPLR01019165">
    <property type="protein sequence ID" value="GIZ04907.1"/>
    <property type="molecule type" value="Genomic_DNA"/>
</dbReference>
<proteinExistence type="predicted"/>
<gene>
    <name evidence="1" type="ORF">CEXT_757611</name>
</gene>
<keyword evidence="2" id="KW-1185">Reference proteome</keyword>
<comment type="caution">
    <text evidence="1">The sequence shown here is derived from an EMBL/GenBank/DDBJ whole genome shotgun (WGS) entry which is preliminary data.</text>
</comment>
<reference evidence="1 2" key="1">
    <citation type="submission" date="2021-06" db="EMBL/GenBank/DDBJ databases">
        <title>Caerostris extrusa draft genome.</title>
        <authorList>
            <person name="Kono N."/>
            <person name="Arakawa K."/>
        </authorList>
    </citation>
    <scope>NUCLEOTIDE SEQUENCE [LARGE SCALE GENOMIC DNA]</scope>
</reference>
<evidence type="ECO:0000313" key="1">
    <source>
        <dbReference type="EMBL" id="GIZ04907.1"/>
    </source>
</evidence>
<protein>
    <submittedName>
        <fullName evidence="1">Uncharacterized protein</fullName>
    </submittedName>
</protein>
<organism evidence="1 2">
    <name type="scientific">Caerostris extrusa</name>
    <name type="common">Bark spider</name>
    <name type="synonym">Caerostris bankana</name>
    <dbReference type="NCBI Taxonomy" id="172846"/>
    <lineage>
        <taxon>Eukaryota</taxon>
        <taxon>Metazoa</taxon>
        <taxon>Ecdysozoa</taxon>
        <taxon>Arthropoda</taxon>
        <taxon>Chelicerata</taxon>
        <taxon>Arachnida</taxon>
        <taxon>Araneae</taxon>
        <taxon>Araneomorphae</taxon>
        <taxon>Entelegynae</taxon>
        <taxon>Araneoidea</taxon>
        <taxon>Araneidae</taxon>
        <taxon>Caerostris</taxon>
    </lineage>
</organism>